<comment type="caution">
    <text evidence="1">The sequence shown here is derived from an EMBL/GenBank/DDBJ whole genome shotgun (WGS) entry which is preliminary data.</text>
</comment>
<organism evidence="1 2">
    <name type="scientific">Pleurodeles waltl</name>
    <name type="common">Iberian ribbed newt</name>
    <dbReference type="NCBI Taxonomy" id="8319"/>
    <lineage>
        <taxon>Eukaryota</taxon>
        <taxon>Metazoa</taxon>
        <taxon>Chordata</taxon>
        <taxon>Craniata</taxon>
        <taxon>Vertebrata</taxon>
        <taxon>Euteleostomi</taxon>
        <taxon>Amphibia</taxon>
        <taxon>Batrachia</taxon>
        <taxon>Caudata</taxon>
        <taxon>Salamandroidea</taxon>
        <taxon>Salamandridae</taxon>
        <taxon>Pleurodelinae</taxon>
        <taxon>Pleurodeles</taxon>
    </lineage>
</organism>
<name>A0AAV7SIG6_PLEWA</name>
<dbReference type="AlphaFoldDB" id="A0AAV7SIG6"/>
<evidence type="ECO:0000313" key="2">
    <source>
        <dbReference type="Proteomes" id="UP001066276"/>
    </source>
</evidence>
<proteinExistence type="predicted"/>
<gene>
    <name evidence="1" type="ORF">NDU88_004335</name>
</gene>
<sequence length="110" mass="12730">MASAPLHVIWDTYKAWLRGTISSLAVHWARQEKLQQVELEREIARVEEELEADTFSEAGRSAALEHLEELQLKFRTMLEDTVTQQWEASRARNIIHGESCGKLLAWKSRL</sequence>
<accession>A0AAV7SIG6</accession>
<protein>
    <submittedName>
        <fullName evidence="1">Uncharacterized protein</fullName>
    </submittedName>
</protein>
<dbReference type="Proteomes" id="UP001066276">
    <property type="component" value="Chromosome 4_2"/>
</dbReference>
<reference evidence="1" key="1">
    <citation type="journal article" date="2022" name="bioRxiv">
        <title>Sequencing and chromosome-scale assembly of the giantPleurodeles waltlgenome.</title>
        <authorList>
            <person name="Brown T."/>
            <person name="Elewa A."/>
            <person name="Iarovenko S."/>
            <person name="Subramanian E."/>
            <person name="Araus A.J."/>
            <person name="Petzold A."/>
            <person name="Susuki M."/>
            <person name="Suzuki K.-i.T."/>
            <person name="Hayashi T."/>
            <person name="Toyoda A."/>
            <person name="Oliveira C."/>
            <person name="Osipova E."/>
            <person name="Leigh N.D."/>
            <person name="Simon A."/>
            <person name="Yun M.H."/>
        </authorList>
    </citation>
    <scope>NUCLEOTIDE SEQUENCE</scope>
    <source>
        <strain evidence="1">20211129_DDA</strain>
        <tissue evidence="1">Liver</tissue>
    </source>
</reference>
<evidence type="ECO:0000313" key="1">
    <source>
        <dbReference type="EMBL" id="KAJ1163883.1"/>
    </source>
</evidence>
<dbReference type="EMBL" id="JANPWB010000008">
    <property type="protein sequence ID" value="KAJ1163883.1"/>
    <property type="molecule type" value="Genomic_DNA"/>
</dbReference>
<keyword evidence="2" id="KW-1185">Reference proteome</keyword>